<dbReference type="AlphaFoldDB" id="A0A3R8U360"/>
<proteinExistence type="predicted"/>
<accession>A0A3R8U360</accession>
<keyword evidence="2" id="KW-1185">Reference proteome</keyword>
<protein>
    <submittedName>
        <fullName evidence="1">Uncharacterized protein</fullName>
    </submittedName>
</protein>
<name>A0A3R8U360_9BURK</name>
<evidence type="ECO:0000313" key="1">
    <source>
        <dbReference type="EMBL" id="RRS03717.1"/>
    </source>
</evidence>
<dbReference type="Proteomes" id="UP000269265">
    <property type="component" value="Unassembled WGS sequence"/>
</dbReference>
<organism evidence="1 2">
    <name type="scientific">Aquabacterium soli</name>
    <dbReference type="NCBI Taxonomy" id="2493092"/>
    <lineage>
        <taxon>Bacteria</taxon>
        <taxon>Pseudomonadati</taxon>
        <taxon>Pseudomonadota</taxon>
        <taxon>Betaproteobacteria</taxon>
        <taxon>Burkholderiales</taxon>
        <taxon>Aquabacterium</taxon>
    </lineage>
</organism>
<dbReference type="EMBL" id="RSED01000010">
    <property type="protein sequence ID" value="RRS03717.1"/>
    <property type="molecule type" value="Genomic_DNA"/>
</dbReference>
<dbReference type="RefSeq" id="WP_125243922.1">
    <property type="nucleotide sequence ID" value="NZ_RSED01000010.1"/>
</dbReference>
<comment type="caution">
    <text evidence="1">The sequence shown here is derived from an EMBL/GenBank/DDBJ whole genome shotgun (WGS) entry which is preliminary data.</text>
</comment>
<evidence type="ECO:0000313" key="2">
    <source>
        <dbReference type="Proteomes" id="UP000269265"/>
    </source>
</evidence>
<gene>
    <name evidence="1" type="ORF">EIP75_14100</name>
</gene>
<reference evidence="1 2" key="1">
    <citation type="submission" date="2018-12" db="EMBL/GenBank/DDBJ databases">
        <title>The whole draft genome of Aquabacterium sp. SJQ9.</title>
        <authorList>
            <person name="Sun L."/>
            <person name="Gao X."/>
            <person name="Chen W."/>
            <person name="Huang K."/>
        </authorList>
    </citation>
    <scope>NUCLEOTIDE SEQUENCE [LARGE SCALE GENOMIC DNA]</scope>
    <source>
        <strain evidence="1 2">SJQ9</strain>
    </source>
</reference>
<sequence>MLIATPMGQTPRCLVSWDQDSHVVSARVLREPVEPANLAGHINSALIQAQPERRLMVGDLDLLLDRQGLLTSLEIRVGPRASWHALALPSIVNAQGPVDIAFDTLFDNNGIAVLETNVMVAFVSVASEFSFRIDGPASTRYLRLADNIYFGTNASGRLSEVRIVTASIAT</sequence>